<keyword evidence="3" id="KW-0813">Transport</keyword>
<evidence type="ECO:0000259" key="9">
    <source>
        <dbReference type="Pfam" id="PF01545"/>
    </source>
</evidence>
<name>E1IEW5_9CHLR</name>
<dbReference type="InterPro" id="IPR036837">
    <property type="entry name" value="Cation_efflux_CTD_sf"/>
</dbReference>
<comment type="similarity">
    <text evidence="2">Belongs to the cation diffusion facilitator (CDF) transporter (TC 2.A.4) family. SLC30A subfamily.</text>
</comment>
<evidence type="ECO:0000256" key="4">
    <source>
        <dbReference type="ARBA" id="ARBA00022692"/>
    </source>
</evidence>
<feature type="transmembrane region" description="Helical" evidence="8">
    <location>
        <begin position="25"/>
        <end position="51"/>
    </location>
</feature>
<evidence type="ECO:0000256" key="2">
    <source>
        <dbReference type="ARBA" id="ARBA00008873"/>
    </source>
</evidence>
<feature type="transmembrane region" description="Helical" evidence="8">
    <location>
        <begin position="124"/>
        <end position="148"/>
    </location>
</feature>
<evidence type="ECO:0000256" key="5">
    <source>
        <dbReference type="ARBA" id="ARBA00022989"/>
    </source>
</evidence>
<dbReference type="SUPFAM" id="SSF161111">
    <property type="entry name" value="Cation efflux protein transmembrane domain-like"/>
    <property type="match status" value="1"/>
</dbReference>
<feature type="domain" description="Cation efflux protein transmembrane" evidence="9">
    <location>
        <begin position="28"/>
        <end position="214"/>
    </location>
</feature>
<evidence type="ECO:0000259" key="10">
    <source>
        <dbReference type="Pfam" id="PF16916"/>
    </source>
</evidence>
<dbReference type="GO" id="GO:0005886">
    <property type="term" value="C:plasma membrane"/>
    <property type="evidence" value="ECO:0007669"/>
    <property type="project" value="TreeGrafter"/>
</dbReference>
<keyword evidence="7 8" id="KW-0472">Membrane</keyword>
<dbReference type="NCBIfam" id="TIGR01297">
    <property type="entry name" value="CDF"/>
    <property type="match status" value="1"/>
</dbReference>
<evidence type="ECO:0000256" key="8">
    <source>
        <dbReference type="SAM" id="Phobius"/>
    </source>
</evidence>
<dbReference type="PANTHER" id="PTHR11562:SF17">
    <property type="entry name" value="RE54080P-RELATED"/>
    <property type="match status" value="1"/>
</dbReference>
<dbReference type="HOGENOM" id="CLU_013430_0_0_0"/>
<dbReference type="InterPro" id="IPR058533">
    <property type="entry name" value="Cation_efflux_TM"/>
</dbReference>
<keyword evidence="4 8" id="KW-0812">Transmembrane</keyword>
<evidence type="ECO:0000256" key="7">
    <source>
        <dbReference type="ARBA" id="ARBA00023136"/>
    </source>
</evidence>
<keyword evidence="5 8" id="KW-1133">Transmembrane helix</keyword>
<dbReference type="InterPro" id="IPR027469">
    <property type="entry name" value="Cation_efflux_TMD_sf"/>
</dbReference>
<dbReference type="InterPro" id="IPR027470">
    <property type="entry name" value="Cation_efflux_CTD"/>
</dbReference>
<evidence type="ECO:0000256" key="6">
    <source>
        <dbReference type="ARBA" id="ARBA00023065"/>
    </source>
</evidence>
<evidence type="ECO:0000256" key="3">
    <source>
        <dbReference type="ARBA" id="ARBA00022448"/>
    </source>
</evidence>
<dbReference type="AlphaFoldDB" id="E1IEW5"/>
<sequence length="317" mass="34121">MSHHHHDHGHGHHHHHHAPTHFDRAFAIGVGLNLTFVVIEFGFGIVAGSLALLSDAWHNLSDVLGLLLAWGALALSRRLPTVRHTYGLRRSTILAALANAALLLIAIGGIAWEAVQRLVTPDDVPGMTLVIVAGIGIAINALTAWLFARGGQEDLNIRGAFLHMVADALISLGVVVAGLLIMFTGWAWIDPLVSLIIVVVIGWGTWGLARDSVDLALDGVPGSVDPVAVRNYLNTLPGVREVHDLHIWALSTTEPALTVHLVVEPQIAGDALLAQVRTHLHDTFGIEHVTIQLEVGDPNYPCQHCPEEVRLAHKIGI</sequence>
<dbReference type="EMBL" id="ADVR01000077">
    <property type="protein sequence ID" value="EFO80262.1"/>
    <property type="molecule type" value="Genomic_DNA"/>
</dbReference>
<dbReference type="InterPro" id="IPR002524">
    <property type="entry name" value="Cation_efflux"/>
</dbReference>
<dbReference type="Pfam" id="PF16916">
    <property type="entry name" value="ZT_dimer"/>
    <property type="match status" value="1"/>
</dbReference>
<organism evidence="11 12">
    <name type="scientific">Oscillochloris trichoides DG-6</name>
    <dbReference type="NCBI Taxonomy" id="765420"/>
    <lineage>
        <taxon>Bacteria</taxon>
        <taxon>Bacillati</taxon>
        <taxon>Chloroflexota</taxon>
        <taxon>Chloroflexia</taxon>
        <taxon>Chloroflexales</taxon>
        <taxon>Chloroflexineae</taxon>
        <taxon>Oscillochloridaceae</taxon>
        <taxon>Oscillochloris</taxon>
    </lineage>
</organism>
<dbReference type="eggNOG" id="COG1230">
    <property type="taxonomic scope" value="Bacteria"/>
</dbReference>
<dbReference type="Gene3D" id="1.20.1510.10">
    <property type="entry name" value="Cation efflux protein transmembrane domain"/>
    <property type="match status" value="1"/>
</dbReference>
<dbReference type="STRING" id="765420.OSCT_1866"/>
<dbReference type="PANTHER" id="PTHR11562">
    <property type="entry name" value="CATION EFFLUX PROTEIN/ ZINC TRANSPORTER"/>
    <property type="match status" value="1"/>
</dbReference>
<feature type="domain" description="Cation efflux protein cytoplasmic" evidence="10">
    <location>
        <begin position="228"/>
        <end position="294"/>
    </location>
</feature>
<proteinExistence type="inferred from homology"/>
<feature type="transmembrane region" description="Helical" evidence="8">
    <location>
        <begin position="160"/>
        <end position="186"/>
    </location>
</feature>
<feature type="transmembrane region" description="Helical" evidence="8">
    <location>
        <begin position="63"/>
        <end position="80"/>
    </location>
</feature>
<dbReference type="OrthoDB" id="9809646at2"/>
<feature type="transmembrane region" description="Helical" evidence="8">
    <location>
        <begin position="92"/>
        <end position="112"/>
    </location>
</feature>
<comment type="subcellular location">
    <subcellularLocation>
        <location evidence="1">Membrane</location>
        <topology evidence="1">Multi-pass membrane protein</topology>
    </subcellularLocation>
</comment>
<evidence type="ECO:0000256" key="1">
    <source>
        <dbReference type="ARBA" id="ARBA00004141"/>
    </source>
</evidence>
<evidence type="ECO:0000313" key="12">
    <source>
        <dbReference type="Proteomes" id="UP000054010"/>
    </source>
</evidence>
<protein>
    <submittedName>
        <fullName evidence="11">Cation diffusion facilitator family transporter</fullName>
    </submittedName>
</protein>
<accession>E1IEW5</accession>
<dbReference type="InterPro" id="IPR050681">
    <property type="entry name" value="CDF/SLC30A"/>
</dbReference>
<keyword evidence="12" id="KW-1185">Reference proteome</keyword>
<evidence type="ECO:0000313" key="11">
    <source>
        <dbReference type="EMBL" id="EFO80262.1"/>
    </source>
</evidence>
<feature type="transmembrane region" description="Helical" evidence="8">
    <location>
        <begin position="192"/>
        <end position="209"/>
    </location>
</feature>
<dbReference type="Pfam" id="PF01545">
    <property type="entry name" value="Cation_efflux"/>
    <property type="match status" value="1"/>
</dbReference>
<dbReference type="Proteomes" id="UP000054010">
    <property type="component" value="Unassembled WGS sequence"/>
</dbReference>
<reference evidence="11 12" key="1">
    <citation type="journal article" date="2011" name="J. Bacteriol.">
        <title>Draft genome sequence of the anoxygenic filamentous phototrophic bacterium Oscillochloris trichoides subsp. DG-6.</title>
        <authorList>
            <person name="Kuznetsov B.B."/>
            <person name="Ivanovsky R.N."/>
            <person name="Keppen O.I."/>
            <person name="Sukhacheva M.V."/>
            <person name="Bumazhkin B.K."/>
            <person name="Patutina E.O."/>
            <person name="Beletsky A.V."/>
            <person name="Mardanov A.V."/>
            <person name="Baslerov R.V."/>
            <person name="Panteleeva A.N."/>
            <person name="Kolganova T.V."/>
            <person name="Ravin N.V."/>
            <person name="Skryabin K.G."/>
        </authorList>
    </citation>
    <scope>NUCLEOTIDE SEQUENCE [LARGE SCALE GENOMIC DNA]</scope>
    <source>
        <strain evidence="11 12">DG-6</strain>
    </source>
</reference>
<dbReference type="GO" id="GO:0005385">
    <property type="term" value="F:zinc ion transmembrane transporter activity"/>
    <property type="evidence" value="ECO:0007669"/>
    <property type="project" value="TreeGrafter"/>
</dbReference>
<keyword evidence="6" id="KW-0406">Ion transport</keyword>
<gene>
    <name evidence="11" type="ORF">OSCT_1866</name>
</gene>
<comment type="caution">
    <text evidence="11">The sequence shown here is derived from an EMBL/GenBank/DDBJ whole genome shotgun (WGS) entry which is preliminary data.</text>
</comment>
<dbReference type="SUPFAM" id="SSF160240">
    <property type="entry name" value="Cation efflux protein cytoplasmic domain-like"/>
    <property type="match status" value="1"/>
</dbReference>